<evidence type="ECO:0000259" key="1">
    <source>
        <dbReference type="Pfam" id="PF00651"/>
    </source>
</evidence>
<dbReference type="PANTHER" id="PTHR47843">
    <property type="entry name" value="BTB DOMAIN-CONTAINING PROTEIN-RELATED"/>
    <property type="match status" value="1"/>
</dbReference>
<dbReference type="RefSeq" id="XP_008731188.1">
    <property type="nucleotide sequence ID" value="XM_008732966.1"/>
</dbReference>
<protein>
    <recommendedName>
        <fullName evidence="1">BTB domain-containing protein</fullName>
    </recommendedName>
</protein>
<dbReference type="Gene3D" id="3.30.710.10">
    <property type="entry name" value="Potassium Channel Kv1.1, Chain A"/>
    <property type="match status" value="1"/>
</dbReference>
<dbReference type="VEuPathDB" id="FungiDB:G647_08658"/>
<evidence type="ECO:0000313" key="2">
    <source>
        <dbReference type="EMBL" id="ETI19646.1"/>
    </source>
</evidence>
<dbReference type="AlphaFoldDB" id="V9CZ20"/>
<dbReference type="InterPro" id="IPR000210">
    <property type="entry name" value="BTB/POZ_dom"/>
</dbReference>
<dbReference type="HOGENOM" id="CLU_1660542_0_0_1"/>
<proteinExistence type="predicted"/>
<accession>V9CZ20</accession>
<dbReference type="InterPro" id="IPR011333">
    <property type="entry name" value="SKP1/BTB/POZ_sf"/>
</dbReference>
<dbReference type="PANTHER" id="PTHR47843:SF5">
    <property type="entry name" value="BTB_POZ DOMAIN PROTEIN"/>
    <property type="match status" value="1"/>
</dbReference>
<dbReference type="SUPFAM" id="SSF54695">
    <property type="entry name" value="POZ domain"/>
    <property type="match status" value="1"/>
</dbReference>
<dbReference type="Pfam" id="PF00651">
    <property type="entry name" value="BTB"/>
    <property type="match status" value="1"/>
</dbReference>
<feature type="domain" description="BTB" evidence="1">
    <location>
        <begin position="13"/>
        <end position="95"/>
    </location>
</feature>
<dbReference type="GeneID" id="19987151"/>
<evidence type="ECO:0000313" key="3">
    <source>
        <dbReference type="Proteomes" id="UP000030678"/>
    </source>
</evidence>
<dbReference type="EMBL" id="KB822709">
    <property type="protein sequence ID" value="ETI19646.1"/>
    <property type="molecule type" value="Genomic_DNA"/>
</dbReference>
<sequence length="163" mass="18164">MAAALKQLSYLALLDSGQNSDFVNECHGAEFKVHQAIFCSQSTMLERAADGNFREAREGRIRQTEEDPRILSRVPVFLYTNDYDALTIPGYLQTAIASSERHMADTGLHGQSYPVVKELPVHVLVFEYADMLDIEPLKRLASGKFLLDAPSLCDEPTFAKPLS</sequence>
<name>V9CZ20_9EURO</name>
<reference evidence="2 3" key="1">
    <citation type="submission" date="2013-03" db="EMBL/GenBank/DDBJ databases">
        <title>The Genome Sequence of Cladophialophora carrionii CBS 160.54.</title>
        <authorList>
            <consortium name="The Broad Institute Genomics Platform"/>
            <person name="Cuomo C."/>
            <person name="de Hoog S."/>
            <person name="Gorbushina A."/>
            <person name="Walker B."/>
            <person name="Young S.K."/>
            <person name="Zeng Q."/>
            <person name="Gargeya S."/>
            <person name="Fitzgerald M."/>
            <person name="Haas B."/>
            <person name="Abouelleil A."/>
            <person name="Allen A.W."/>
            <person name="Alvarado L."/>
            <person name="Arachchi H.M."/>
            <person name="Berlin A.M."/>
            <person name="Chapman S.B."/>
            <person name="Gainer-Dewar J."/>
            <person name="Goldberg J."/>
            <person name="Griggs A."/>
            <person name="Gujja S."/>
            <person name="Hansen M."/>
            <person name="Howarth C."/>
            <person name="Imamovic A."/>
            <person name="Ireland A."/>
            <person name="Larimer J."/>
            <person name="McCowan C."/>
            <person name="Murphy C."/>
            <person name="Pearson M."/>
            <person name="Poon T.W."/>
            <person name="Priest M."/>
            <person name="Roberts A."/>
            <person name="Saif S."/>
            <person name="Shea T."/>
            <person name="Sisk P."/>
            <person name="Sykes S."/>
            <person name="Wortman J."/>
            <person name="Nusbaum C."/>
            <person name="Birren B."/>
        </authorList>
    </citation>
    <scope>NUCLEOTIDE SEQUENCE [LARGE SCALE GENOMIC DNA]</scope>
    <source>
        <strain evidence="2 3">CBS 160.54</strain>
    </source>
</reference>
<gene>
    <name evidence="2" type="ORF">G647_08658</name>
</gene>
<organism evidence="2 3">
    <name type="scientific">Cladophialophora carrionii CBS 160.54</name>
    <dbReference type="NCBI Taxonomy" id="1279043"/>
    <lineage>
        <taxon>Eukaryota</taxon>
        <taxon>Fungi</taxon>
        <taxon>Dikarya</taxon>
        <taxon>Ascomycota</taxon>
        <taxon>Pezizomycotina</taxon>
        <taxon>Eurotiomycetes</taxon>
        <taxon>Chaetothyriomycetidae</taxon>
        <taxon>Chaetothyriales</taxon>
        <taxon>Herpotrichiellaceae</taxon>
        <taxon>Cladophialophora</taxon>
    </lineage>
</organism>
<dbReference type="Proteomes" id="UP000030678">
    <property type="component" value="Unassembled WGS sequence"/>
</dbReference>
<dbReference type="OrthoDB" id="6359816at2759"/>